<dbReference type="AlphaFoldDB" id="A0A0R3UR71"/>
<evidence type="ECO:0000313" key="1">
    <source>
        <dbReference type="WBParaSite" id="MCOS_0001037601-mRNA-1"/>
    </source>
</evidence>
<organism evidence="1">
    <name type="scientific">Mesocestoides corti</name>
    <name type="common">Flatworm</name>
    <dbReference type="NCBI Taxonomy" id="53468"/>
    <lineage>
        <taxon>Eukaryota</taxon>
        <taxon>Metazoa</taxon>
        <taxon>Spiralia</taxon>
        <taxon>Lophotrochozoa</taxon>
        <taxon>Platyhelminthes</taxon>
        <taxon>Cestoda</taxon>
        <taxon>Eucestoda</taxon>
        <taxon>Cyclophyllidea</taxon>
        <taxon>Mesocestoididae</taxon>
        <taxon>Mesocestoides</taxon>
    </lineage>
</organism>
<proteinExistence type="predicted"/>
<accession>A0A0R3UR71</accession>
<dbReference type="WBParaSite" id="MCOS_0001037601-mRNA-1">
    <property type="protein sequence ID" value="MCOS_0001037601-mRNA-1"/>
    <property type="gene ID" value="MCOS_0001037601"/>
</dbReference>
<protein>
    <submittedName>
        <fullName evidence="1">Pecanex-like protein</fullName>
    </submittedName>
</protein>
<name>A0A0R3UR71_MESCO</name>
<sequence length="164" mass="17781">LQSRSPPLIHRSHGTLLTALGFHNLLYLRTPGRYVGQEAALATGEHSGSVRLQRCPLHKIPLDEPRDQSTPPPPPPSVSRIIFKFCEATLGVAVASVVIAILTHLELSHDNTAQVVGYKFGSAIGVGFLSWLSRISLTTMYEGLDMSMGVYTRLPIKQVGVKGV</sequence>
<reference evidence="1" key="1">
    <citation type="submission" date="2017-02" db="UniProtKB">
        <authorList>
            <consortium name="WormBaseParasite"/>
        </authorList>
    </citation>
    <scope>IDENTIFICATION</scope>
</reference>